<feature type="compositionally biased region" description="Low complexity" evidence="3">
    <location>
        <begin position="229"/>
        <end position="249"/>
    </location>
</feature>
<evidence type="ECO:0000259" key="4">
    <source>
        <dbReference type="PROSITE" id="PS50111"/>
    </source>
</evidence>
<dbReference type="InterPro" id="IPR029016">
    <property type="entry name" value="GAF-like_dom_sf"/>
</dbReference>
<dbReference type="RefSeq" id="WP_013652166.1">
    <property type="nucleotide sequence ID" value="NC_015259.1"/>
</dbReference>
<dbReference type="KEGG" id="pgv:SL003B_1421"/>
<reference evidence="5 6" key="1">
    <citation type="journal article" date="2011" name="J. Bacteriol.">
        <title>Complete genome sequence of Polymorphum gilvum SL003B-26A1T, a crude oil-degrading bacterium from oil-polluted saline soil.</title>
        <authorList>
            <person name="Li S.G."/>
            <person name="Tang Y.Q."/>
            <person name="Nie Y."/>
            <person name="Cai M."/>
            <person name="Wu X.L."/>
        </authorList>
    </citation>
    <scope>NUCLEOTIDE SEQUENCE [LARGE SCALE GENOMIC DNA]</scope>
    <source>
        <strain evidence="6">LMG 25793 / CGMCC 1.9160 / SL003B-26A1</strain>
    </source>
</reference>
<dbReference type="PANTHER" id="PTHR32089">
    <property type="entry name" value="METHYL-ACCEPTING CHEMOTAXIS PROTEIN MCPB"/>
    <property type="match status" value="1"/>
</dbReference>
<dbReference type="InterPro" id="IPR003018">
    <property type="entry name" value="GAF"/>
</dbReference>
<dbReference type="InterPro" id="IPR004089">
    <property type="entry name" value="MCPsignal_dom"/>
</dbReference>
<dbReference type="GO" id="GO:0007165">
    <property type="term" value="P:signal transduction"/>
    <property type="evidence" value="ECO:0007669"/>
    <property type="project" value="UniProtKB-KW"/>
</dbReference>
<dbReference type="Proteomes" id="UP000008130">
    <property type="component" value="Chromosome"/>
</dbReference>
<keyword evidence="6" id="KW-1185">Reference proteome</keyword>
<gene>
    <name evidence="5" type="ordered locus">SL003B_1421</name>
</gene>
<feature type="domain" description="Methyl-accepting transducer" evidence="4">
    <location>
        <begin position="182"/>
        <end position="436"/>
    </location>
</feature>
<dbReference type="EMBL" id="CP002568">
    <property type="protein sequence ID" value="ADZ69849.1"/>
    <property type="molecule type" value="Genomic_DNA"/>
</dbReference>
<dbReference type="SUPFAM" id="SSF58104">
    <property type="entry name" value="Methyl-accepting chemotaxis protein (MCP) signaling domain"/>
    <property type="match status" value="1"/>
</dbReference>
<dbReference type="Gene3D" id="3.30.450.40">
    <property type="match status" value="1"/>
</dbReference>
<dbReference type="OrthoDB" id="136506at2"/>
<organism evidence="5 6">
    <name type="scientific">Polymorphum gilvum (strain LMG 25793 / CGMCC 1.9160 / SL003B-26A1)</name>
    <dbReference type="NCBI Taxonomy" id="991905"/>
    <lineage>
        <taxon>Bacteria</taxon>
        <taxon>Pseudomonadati</taxon>
        <taxon>Pseudomonadota</taxon>
        <taxon>Alphaproteobacteria</taxon>
        <taxon>Rhodobacterales</taxon>
        <taxon>Paracoccaceae</taxon>
        <taxon>Polymorphum</taxon>
    </lineage>
</organism>
<dbReference type="PROSITE" id="PS50111">
    <property type="entry name" value="CHEMOTAXIS_TRANSDUC_2"/>
    <property type="match status" value="1"/>
</dbReference>
<dbReference type="PANTHER" id="PTHR32089:SF112">
    <property type="entry name" value="LYSOZYME-LIKE PROTEIN-RELATED"/>
    <property type="match status" value="1"/>
</dbReference>
<name>F2J2F3_POLGS</name>
<dbReference type="AlphaFoldDB" id="F2J2F3"/>
<dbReference type="SUPFAM" id="SSF55781">
    <property type="entry name" value="GAF domain-like"/>
    <property type="match status" value="1"/>
</dbReference>
<dbReference type="GO" id="GO:0016020">
    <property type="term" value="C:membrane"/>
    <property type="evidence" value="ECO:0007669"/>
    <property type="project" value="InterPro"/>
</dbReference>
<evidence type="ECO:0000313" key="6">
    <source>
        <dbReference type="Proteomes" id="UP000008130"/>
    </source>
</evidence>
<proteinExistence type="predicted"/>
<evidence type="ECO:0000256" key="2">
    <source>
        <dbReference type="PROSITE-ProRule" id="PRU00284"/>
    </source>
</evidence>
<evidence type="ECO:0000256" key="3">
    <source>
        <dbReference type="SAM" id="MobiDB-lite"/>
    </source>
</evidence>
<accession>F2J2F3</accession>
<protein>
    <submittedName>
        <fullName evidence="5">Histidine kinase, HAMP region:Bacterial chemotaxis sensory transducer</fullName>
    </submittedName>
</protein>
<dbReference type="Pfam" id="PF00015">
    <property type="entry name" value="MCPsignal"/>
    <property type="match status" value="1"/>
</dbReference>
<evidence type="ECO:0000313" key="5">
    <source>
        <dbReference type="EMBL" id="ADZ69849.1"/>
    </source>
</evidence>
<dbReference type="GO" id="GO:0016301">
    <property type="term" value="F:kinase activity"/>
    <property type="evidence" value="ECO:0007669"/>
    <property type="project" value="UniProtKB-KW"/>
</dbReference>
<sequence>MPIRLPRKTQVAQTEAADFEHLFDLLHKVSHLTAQTDDFGRWLRDFMKLICDFADWKIGHAWAPLKDDPNELVSIRIWHLQPGVNARAFMEKTETLQYASGVGLPGRVHQKKKVDWIPDVNLDDNYPRKPYANAAGFKGGYGCPVMVDGAVAAVIEFYDDRPADPSPLLIRTLEYLGMQVAPVLERSERARQRRELADALETRVASAVGEISQSALSMQQAAETAKTLSTTAQSRSRSSADASTRSSDQVRTVAAATGELSQAIRAIEGELGAARNTVAAAADRVVSANATFESLRQGAGEIEEVIGIINKIAEKTKLLSLNATIEASRAGALGAGFAVVASEVKDLAAQTETSTRHIAERVQDIQVLASEALQEFKAIAATIQDIRNSTESISGSVERQQRTTEAISANSAEAEGQSQAACDAVNDVVHDLASIDENSDCVLDTAGRFVARITALQDEVGSFLKMIRED</sequence>
<keyword evidence="5" id="KW-0418">Kinase</keyword>
<dbReference type="Pfam" id="PF13185">
    <property type="entry name" value="GAF_2"/>
    <property type="match status" value="1"/>
</dbReference>
<dbReference type="HOGENOM" id="CLU_581198_0_0_5"/>
<dbReference type="eggNOG" id="COG2203">
    <property type="taxonomic scope" value="Bacteria"/>
</dbReference>
<dbReference type="SMART" id="SM00283">
    <property type="entry name" value="MA"/>
    <property type="match status" value="1"/>
</dbReference>
<keyword evidence="1 2" id="KW-0807">Transducer</keyword>
<keyword evidence="5" id="KW-0808">Transferase</keyword>
<dbReference type="eggNOG" id="COG0840">
    <property type="taxonomic scope" value="Bacteria"/>
</dbReference>
<dbReference type="Gene3D" id="1.10.287.950">
    <property type="entry name" value="Methyl-accepting chemotaxis protein"/>
    <property type="match status" value="1"/>
</dbReference>
<feature type="region of interest" description="Disordered" evidence="3">
    <location>
        <begin position="226"/>
        <end position="250"/>
    </location>
</feature>
<dbReference type="STRING" id="991905.SL003B_1421"/>
<evidence type="ECO:0000256" key="1">
    <source>
        <dbReference type="ARBA" id="ARBA00023224"/>
    </source>
</evidence>